<accession>S7Q1A8</accession>
<proteinExistence type="predicted"/>
<evidence type="ECO:0000313" key="1">
    <source>
        <dbReference type="EMBL" id="EPQ17028.1"/>
    </source>
</evidence>
<dbReference type="GO" id="GO:0005840">
    <property type="term" value="C:ribosome"/>
    <property type="evidence" value="ECO:0007669"/>
    <property type="project" value="UniProtKB-KW"/>
</dbReference>
<sequence length="88" mass="10167">MEVDDERKLRTFYGKRMATETKAPKIRCLVTPSVLQHKCQCVALQKQHPKTKKEEATERLKRMKEAKEKICLESSLRASTSKSDSSQK</sequence>
<reference evidence="1 2" key="1">
    <citation type="journal article" date="2013" name="Nat. Commun.">
        <title>Genome analysis reveals insights into physiology and longevity of the Brandt's bat Myotis brandtii.</title>
        <authorList>
            <person name="Seim I."/>
            <person name="Fang X."/>
            <person name="Xiong Z."/>
            <person name="Lobanov A.V."/>
            <person name="Huang Z."/>
            <person name="Ma S."/>
            <person name="Feng Y."/>
            <person name="Turanov A.A."/>
            <person name="Zhu Y."/>
            <person name="Lenz T.L."/>
            <person name="Gerashchenko M.V."/>
            <person name="Fan D."/>
            <person name="Hee Yim S."/>
            <person name="Yao X."/>
            <person name="Jordan D."/>
            <person name="Xiong Y."/>
            <person name="Ma Y."/>
            <person name="Lyapunov A.N."/>
            <person name="Chen G."/>
            <person name="Kulakova O.I."/>
            <person name="Sun Y."/>
            <person name="Lee S.G."/>
            <person name="Bronson R.T."/>
            <person name="Moskalev A.A."/>
            <person name="Sunyaev S.R."/>
            <person name="Zhang G."/>
            <person name="Krogh A."/>
            <person name="Wang J."/>
            <person name="Gladyshev V.N."/>
        </authorList>
    </citation>
    <scope>NUCLEOTIDE SEQUENCE [LARGE SCALE GENOMIC DNA]</scope>
</reference>
<keyword evidence="2" id="KW-1185">Reference proteome</keyword>
<dbReference type="AlphaFoldDB" id="S7Q1A8"/>
<name>S7Q1A8_MYOBR</name>
<keyword evidence="1" id="KW-0687">Ribonucleoprotein</keyword>
<dbReference type="EMBL" id="KE164326">
    <property type="protein sequence ID" value="EPQ17028.1"/>
    <property type="molecule type" value="Genomic_DNA"/>
</dbReference>
<protein>
    <submittedName>
        <fullName evidence="1">40S ribosomal protein S6</fullName>
    </submittedName>
</protein>
<keyword evidence="1" id="KW-0689">Ribosomal protein</keyword>
<gene>
    <name evidence="1" type="ORF">D623_10022417</name>
</gene>
<dbReference type="Proteomes" id="UP000052978">
    <property type="component" value="Unassembled WGS sequence"/>
</dbReference>
<dbReference type="Gene3D" id="1.20.5.2650">
    <property type="match status" value="1"/>
</dbReference>
<organism evidence="1 2">
    <name type="scientific">Myotis brandtii</name>
    <name type="common">Brandt's bat</name>
    <dbReference type="NCBI Taxonomy" id="109478"/>
    <lineage>
        <taxon>Eukaryota</taxon>
        <taxon>Metazoa</taxon>
        <taxon>Chordata</taxon>
        <taxon>Craniata</taxon>
        <taxon>Vertebrata</taxon>
        <taxon>Euteleostomi</taxon>
        <taxon>Mammalia</taxon>
        <taxon>Eutheria</taxon>
        <taxon>Laurasiatheria</taxon>
        <taxon>Chiroptera</taxon>
        <taxon>Yangochiroptera</taxon>
        <taxon>Vespertilionidae</taxon>
        <taxon>Myotis</taxon>
    </lineage>
</organism>
<evidence type="ECO:0000313" key="2">
    <source>
        <dbReference type="Proteomes" id="UP000052978"/>
    </source>
</evidence>